<dbReference type="GO" id="GO:0007155">
    <property type="term" value="P:cell adhesion"/>
    <property type="evidence" value="ECO:0007669"/>
    <property type="project" value="InterPro"/>
</dbReference>
<name>A0A3S4X9Y4_SERFO</name>
<evidence type="ECO:0000313" key="2">
    <source>
        <dbReference type="Proteomes" id="UP000270487"/>
    </source>
</evidence>
<sequence length="115" mass="11686">MLRTTAGHRLLHDDVPALTFDHGVVNFVEQNQSRANAELRVECSLGTTVRLSLSGGDVARLAIGGGTATLSAEGAELGGPVVLAAGVNTLHLTSEIQGIASGSWSASGVIVIEPA</sequence>
<organism evidence="1 2">
    <name type="scientific">Serratia fonticola</name>
    <dbReference type="NCBI Taxonomy" id="47917"/>
    <lineage>
        <taxon>Bacteria</taxon>
        <taxon>Pseudomonadati</taxon>
        <taxon>Pseudomonadota</taxon>
        <taxon>Gammaproteobacteria</taxon>
        <taxon>Enterobacterales</taxon>
        <taxon>Yersiniaceae</taxon>
        <taxon>Serratia</taxon>
    </lineage>
</organism>
<dbReference type="InterPro" id="IPR036937">
    <property type="entry name" value="Adhesion_dom_fimbrial_sf"/>
</dbReference>
<dbReference type="AlphaFoldDB" id="A0A3S4X9Y4"/>
<protein>
    <submittedName>
        <fullName evidence="1">Uncharacterized protein</fullName>
    </submittedName>
</protein>
<evidence type="ECO:0000313" key="1">
    <source>
        <dbReference type="EMBL" id="VEI61927.1"/>
    </source>
</evidence>
<gene>
    <name evidence="1" type="ORF">NCTC13193_00105</name>
</gene>
<reference evidence="1 2" key="1">
    <citation type="submission" date="2018-12" db="EMBL/GenBank/DDBJ databases">
        <authorList>
            <consortium name="Pathogen Informatics"/>
        </authorList>
    </citation>
    <scope>NUCLEOTIDE SEQUENCE [LARGE SCALE GENOMIC DNA]</scope>
    <source>
        <strain evidence="1 2">NCTC13193</strain>
    </source>
</reference>
<dbReference type="Gene3D" id="2.60.40.1090">
    <property type="entry name" value="Fimbrial-type adhesion domain"/>
    <property type="match status" value="1"/>
</dbReference>
<proteinExistence type="predicted"/>
<dbReference type="EMBL" id="LR134492">
    <property type="protein sequence ID" value="VEI61927.1"/>
    <property type="molecule type" value="Genomic_DNA"/>
</dbReference>
<dbReference type="GO" id="GO:0009289">
    <property type="term" value="C:pilus"/>
    <property type="evidence" value="ECO:0007669"/>
    <property type="project" value="InterPro"/>
</dbReference>
<accession>A0A3S4X9Y4</accession>
<dbReference type="Proteomes" id="UP000270487">
    <property type="component" value="Chromosome"/>
</dbReference>